<gene>
    <name evidence="6" type="ORF">FPQ14_01785</name>
</gene>
<dbReference type="GO" id="GO:0003700">
    <property type="term" value="F:DNA-binding transcription factor activity"/>
    <property type="evidence" value="ECO:0007669"/>
    <property type="project" value="InterPro"/>
</dbReference>
<dbReference type="InterPro" id="IPR000847">
    <property type="entry name" value="LysR_HTH_N"/>
</dbReference>
<evidence type="ECO:0000259" key="5">
    <source>
        <dbReference type="PROSITE" id="PS50931"/>
    </source>
</evidence>
<comment type="caution">
    <text evidence="6">The sequence shown here is derived from an EMBL/GenBank/DDBJ whole genome shotgun (WGS) entry which is preliminary data.</text>
</comment>
<feature type="domain" description="HTH lysR-type" evidence="5">
    <location>
        <begin position="27"/>
        <end position="84"/>
    </location>
</feature>
<dbReference type="GO" id="GO:0032993">
    <property type="term" value="C:protein-DNA complex"/>
    <property type="evidence" value="ECO:0007669"/>
    <property type="project" value="TreeGrafter"/>
</dbReference>
<reference evidence="6 7" key="1">
    <citation type="submission" date="2019-07" db="EMBL/GenBank/DDBJ databases">
        <title>Gilliamella genomes.</title>
        <authorList>
            <person name="Zheng H."/>
        </authorList>
    </citation>
    <scope>NUCLEOTIDE SEQUENCE [LARGE SCALE GENOMIC DNA]</scope>
    <source>
        <strain evidence="6 7">W8131</strain>
    </source>
</reference>
<dbReference type="PROSITE" id="PS50931">
    <property type="entry name" value="HTH_LYSR"/>
    <property type="match status" value="1"/>
</dbReference>
<evidence type="ECO:0000256" key="1">
    <source>
        <dbReference type="ARBA" id="ARBA00009437"/>
    </source>
</evidence>
<dbReference type="FunFam" id="1.10.10.10:FF:000001">
    <property type="entry name" value="LysR family transcriptional regulator"/>
    <property type="match status" value="1"/>
</dbReference>
<dbReference type="AlphaFoldDB" id="A0A556RT48"/>
<protein>
    <submittedName>
        <fullName evidence="6">LysR family transcriptional regulator</fullName>
    </submittedName>
</protein>
<accession>A0A556RT48</accession>
<dbReference type="Gene3D" id="1.10.10.10">
    <property type="entry name" value="Winged helix-like DNA-binding domain superfamily/Winged helix DNA-binding domain"/>
    <property type="match status" value="1"/>
</dbReference>
<evidence type="ECO:0000313" key="7">
    <source>
        <dbReference type="Proteomes" id="UP000319138"/>
    </source>
</evidence>
<evidence type="ECO:0000256" key="3">
    <source>
        <dbReference type="ARBA" id="ARBA00023125"/>
    </source>
</evidence>
<proteinExistence type="inferred from homology"/>
<dbReference type="InterPro" id="IPR036388">
    <property type="entry name" value="WH-like_DNA-bd_sf"/>
</dbReference>
<dbReference type="RefSeq" id="WP_144187902.1">
    <property type="nucleotide sequence ID" value="NZ_VMHL01000001.1"/>
</dbReference>
<comment type="similarity">
    <text evidence="1">Belongs to the LysR transcriptional regulatory family.</text>
</comment>
<evidence type="ECO:0000313" key="6">
    <source>
        <dbReference type="EMBL" id="TSJ92013.1"/>
    </source>
</evidence>
<keyword evidence="3" id="KW-0238">DNA-binding</keyword>
<organism evidence="6 7">
    <name type="scientific">Gilliamella apicola</name>
    <dbReference type="NCBI Taxonomy" id="1196095"/>
    <lineage>
        <taxon>Bacteria</taxon>
        <taxon>Pseudomonadati</taxon>
        <taxon>Pseudomonadota</taxon>
        <taxon>Gammaproteobacteria</taxon>
        <taxon>Orbales</taxon>
        <taxon>Orbaceae</taxon>
        <taxon>Gilliamella</taxon>
    </lineage>
</organism>
<dbReference type="GO" id="GO:0003677">
    <property type="term" value="F:DNA binding"/>
    <property type="evidence" value="ECO:0007669"/>
    <property type="project" value="UniProtKB-KW"/>
</dbReference>
<name>A0A556RT48_9GAMM</name>
<evidence type="ECO:0000256" key="4">
    <source>
        <dbReference type="ARBA" id="ARBA00023163"/>
    </source>
</evidence>
<dbReference type="Pfam" id="PF03466">
    <property type="entry name" value="LysR_substrate"/>
    <property type="match status" value="1"/>
</dbReference>
<dbReference type="PANTHER" id="PTHR30346:SF17">
    <property type="entry name" value="LYSR FAMILY TRANSCRIPTIONAL REGULATOR"/>
    <property type="match status" value="1"/>
</dbReference>
<keyword evidence="4" id="KW-0804">Transcription</keyword>
<dbReference type="Gene3D" id="3.40.190.10">
    <property type="entry name" value="Periplasmic binding protein-like II"/>
    <property type="match status" value="2"/>
</dbReference>
<dbReference type="EMBL" id="VMHL01000001">
    <property type="protein sequence ID" value="TSJ92013.1"/>
    <property type="molecule type" value="Genomic_DNA"/>
</dbReference>
<dbReference type="InterPro" id="IPR005119">
    <property type="entry name" value="LysR_subst-bd"/>
</dbReference>
<dbReference type="InterPro" id="IPR036390">
    <property type="entry name" value="WH_DNA-bd_sf"/>
</dbReference>
<keyword evidence="2" id="KW-0805">Transcription regulation</keyword>
<dbReference type="Proteomes" id="UP000319138">
    <property type="component" value="Unassembled WGS sequence"/>
</dbReference>
<dbReference type="SUPFAM" id="SSF53850">
    <property type="entry name" value="Periplasmic binding protein-like II"/>
    <property type="match status" value="1"/>
</dbReference>
<dbReference type="PANTHER" id="PTHR30346">
    <property type="entry name" value="TRANSCRIPTIONAL DUAL REGULATOR HCAR-RELATED"/>
    <property type="match status" value="1"/>
</dbReference>
<dbReference type="PRINTS" id="PR00039">
    <property type="entry name" value="HTHLYSR"/>
</dbReference>
<dbReference type="CDD" id="cd08414">
    <property type="entry name" value="PBP2_LTTR_aromatics_like"/>
    <property type="match status" value="1"/>
</dbReference>
<dbReference type="SUPFAM" id="SSF46785">
    <property type="entry name" value="Winged helix' DNA-binding domain"/>
    <property type="match status" value="1"/>
</dbReference>
<evidence type="ECO:0000256" key="2">
    <source>
        <dbReference type="ARBA" id="ARBA00023015"/>
    </source>
</evidence>
<sequence length="319" mass="36667">MTKTLTTQRNSLLGIVKFMDIYSKRLPTIKQLQYFIAVCEELSFTGAAEKLGISQPPLSTQIRNLEDSLQSTLFLRNSHSVVLTKEGEILKSKVTQLLNDLCSITKATKTNILEKVTVGTTKTLSFDYIPFFKLFLSEFRNETKIYKHNYTSKELLLELQKGNIDFAIVSDYPTRDFSENSLLIYQEPVTLVLPESHPCCQQNKVNLDDVTDLPLFWFKQQVNPFFYDQCEQVFNKLAHPLSRRAELADNLSMLLEVALGKAMMLLPQSMAQAKVEGVTYKKLISNQDKRLKINIYLIWRKDLKITAVNQAIINYFKRG</sequence>
<dbReference type="Pfam" id="PF00126">
    <property type="entry name" value="HTH_1"/>
    <property type="match status" value="1"/>
</dbReference>